<dbReference type="EMBL" id="JBHSOE010000045">
    <property type="protein sequence ID" value="MFC5658466.1"/>
    <property type="molecule type" value="Genomic_DNA"/>
</dbReference>
<name>A0ABW0WNU2_STRNO</name>
<feature type="compositionally biased region" description="Basic and acidic residues" evidence="1">
    <location>
        <begin position="1"/>
        <end position="11"/>
    </location>
</feature>
<proteinExistence type="predicted"/>
<keyword evidence="3" id="KW-1185">Reference proteome</keyword>
<comment type="caution">
    <text evidence="2">The sequence shown here is derived from an EMBL/GenBank/DDBJ whole genome shotgun (WGS) entry which is preliminary data.</text>
</comment>
<evidence type="ECO:0000313" key="3">
    <source>
        <dbReference type="Proteomes" id="UP001596065"/>
    </source>
</evidence>
<organism evidence="2 3">
    <name type="scientific">Streptomyces nogalater</name>
    <dbReference type="NCBI Taxonomy" id="38314"/>
    <lineage>
        <taxon>Bacteria</taxon>
        <taxon>Bacillati</taxon>
        <taxon>Actinomycetota</taxon>
        <taxon>Actinomycetes</taxon>
        <taxon>Kitasatosporales</taxon>
        <taxon>Streptomycetaceae</taxon>
        <taxon>Streptomyces</taxon>
    </lineage>
</organism>
<evidence type="ECO:0008006" key="4">
    <source>
        <dbReference type="Google" id="ProtNLM"/>
    </source>
</evidence>
<reference evidence="3" key="1">
    <citation type="journal article" date="2019" name="Int. J. Syst. Evol. Microbiol.">
        <title>The Global Catalogue of Microorganisms (GCM) 10K type strain sequencing project: providing services to taxonomists for standard genome sequencing and annotation.</title>
        <authorList>
            <consortium name="The Broad Institute Genomics Platform"/>
            <consortium name="The Broad Institute Genome Sequencing Center for Infectious Disease"/>
            <person name="Wu L."/>
            <person name="Ma J."/>
        </authorList>
    </citation>
    <scope>NUCLEOTIDE SEQUENCE [LARGE SCALE GENOMIC DNA]</scope>
    <source>
        <strain evidence="3">KCTC 5701</strain>
    </source>
</reference>
<feature type="region of interest" description="Disordered" evidence="1">
    <location>
        <begin position="1"/>
        <end position="20"/>
    </location>
</feature>
<evidence type="ECO:0000256" key="1">
    <source>
        <dbReference type="SAM" id="MobiDB-lite"/>
    </source>
</evidence>
<sequence length="130" mass="13695">MTSEGKPRALDTAELTTPADVPAADVVEMAHRRQRHQDRLAGTVRGLPSQETATADGSDAIAALVLGTAITVQLGDEQPPLMRQALQHGRTWSDISTAAGLTVEQARVAYTAWAAGLDEPDRAEALQLAG</sequence>
<dbReference type="Proteomes" id="UP001596065">
    <property type="component" value="Unassembled WGS sequence"/>
</dbReference>
<gene>
    <name evidence="2" type="ORF">ACFP3J_23675</name>
</gene>
<accession>A0ABW0WNU2</accession>
<evidence type="ECO:0000313" key="2">
    <source>
        <dbReference type="EMBL" id="MFC5658466.1"/>
    </source>
</evidence>
<dbReference type="RefSeq" id="WP_344352215.1">
    <property type="nucleotide sequence ID" value="NZ_BAAASM010000056.1"/>
</dbReference>
<protein>
    <recommendedName>
        <fullName evidence="4">DNA-binding protein</fullName>
    </recommendedName>
</protein>